<proteinExistence type="predicted"/>
<dbReference type="EMBL" id="NNBW01000680">
    <property type="protein sequence ID" value="OYL16650.1"/>
    <property type="molecule type" value="Genomic_DNA"/>
</dbReference>
<accession>A0AA44MQX5</accession>
<protein>
    <submittedName>
        <fullName evidence="1">MBL fold metallo-hydrolase</fullName>
    </submittedName>
</protein>
<dbReference type="AlphaFoldDB" id="A0AA44MQX5"/>
<dbReference type="Proteomes" id="UP000214939">
    <property type="component" value="Unassembled WGS sequence"/>
</dbReference>
<sequence>GDETSRIYLAHLSQDNNMKELARMSVQQTLASKGFVTGKTFDLYDTDPKKATPLCAV</sequence>
<evidence type="ECO:0000313" key="1">
    <source>
        <dbReference type="EMBL" id="OYL16650.1"/>
    </source>
</evidence>
<dbReference type="PANTHER" id="PTHR47619:SF1">
    <property type="entry name" value="EXODEOXYRIBONUCLEASE WALJ"/>
    <property type="match status" value="1"/>
</dbReference>
<gene>
    <name evidence="1" type="ORF">A5N45_13845</name>
</gene>
<comment type="caution">
    <text evidence="1">The sequence shown here is derived from an EMBL/GenBank/DDBJ whole genome shotgun (WGS) entry which is preliminary data.</text>
</comment>
<dbReference type="PANTHER" id="PTHR47619">
    <property type="entry name" value="METALLO-HYDROLASE YYCJ-RELATED"/>
    <property type="match status" value="1"/>
</dbReference>
<evidence type="ECO:0000313" key="2">
    <source>
        <dbReference type="Proteomes" id="UP000214939"/>
    </source>
</evidence>
<reference evidence="1 2" key="1">
    <citation type="submission" date="2017-07" db="EMBL/GenBank/DDBJ databases">
        <title>Invasive disease caused simultaneously by more than one serotype of Streptococcus pneumoniae, South Africa.</title>
        <authorList>
            <person name="Ndlangisa K."/>
            <person name="Du Plessis M."/>
            <person name="Von Gottberg A."/>
        </authorList>
    </citation>
    <scope>NUCLEOTIDE SEQUENCE [LARGE SCALE GENOMIC DNA]</scope>
    <source>
        <strain evidence="1 2">8227-15B</strain>
    </source>
</reference>
<dbReference type="InterPro" id="IPR052533">
    <property type="entry name" value="WalJ/YycJ-like"/>
</dbReference>
<organism evidence="1 2">
    <name type="scientific">Streptococcus pneumoniae</name>
    <dbReference type="NCBI Taxonomy" id="1313"/>
    <lineage>
        <taxon>Bacteria</taxon>
        <taxon>Bacillati</taxon>
        <taxon>Bacillota</taxon>
        <taxon>Bacilli</taxon>
        <taxon>Lactobacillales</taxon>
        <taxon>Streptococcaceae</taxon>
        <taxon>Streptococcus</taxon>
    </lineage>
</organism>
<feature type="non-terminal residue" evidence="1">
    <location>
        <position position="1"/>
    </location>
</feature>
<name>A0AA44MQX5_STREE</name>